<dbReference type="AlphaFoldDB" id="A0A4P6KFI8"/>
<dbReference type="EMBL" id="CP035806">
    <property type="protein sequence ID" value="QBE48741.1"/>
    <property type="molecule type" value="Genomic_DNA"/>
</dbReference>
<gene>
    <name evidence="1" type="ORF">EVS81_07780</name>
</gene>
<accession>A0A4P6KFI8</accession>
<proteinExistence type="predicted"/>
<evidence type="ECO:0000313" key="1">
    <source>
        <dbReference type="EMBL" id="QBE48741.1"/>
    </source>
</evidence>
<dbReference type="KEGG" id="ltr:EVS81_07780"/>
<sequence length="68" mass="7405">MTDGAEGGRVAALRSAAAAVADAERLVERERDVLREVARAARSEGMSMYRIAQVTGYTEPRVARLVRD</sequence>
<keyword evidence="2" id="KW-1185">Reference proteome</keyword>
<organism evidence="1 2">
    <name type="scientific">Leucobacter triazinivorans</name>
    <dbReference type="NCBI Taxonomy" id="1784719"/>
    <lineage>
        <taxon>Bacteria</taxon>
        <taxon>Bacillati</taxon>
        <taxon>Actinomycetota</taxon>
        <taxon>Actinomycetes</taxon>
        <taxon>Micrococcales</taxon>
        <taxon>Microbacteriaceae</taxon>
        <taxon>Leucobacter</taxon>
    </lineage>
</organism>
<evidence type="ECO:0000313" key="2">
    <source>
        <dbReference type="Proteomes" id="UP000289260"/>
    </source>
</evidence>
<reference evidence="1 2" key="1">
    <citation type="submission" date="2019-02" db="EMBL/GenBank/DDBJ databases">
        <authorList>
            <person name="Sun L."/>
            <person name="Pan D."/>
            <person name="Wu X."/>
        </authorList>
    </citation>
    <scope>NUCLEOTIDE SEQUENCE [LARGE SCALE GENOMIC DNA]</scope>
    <source>
        <strain evidence="1 2">JW-1</strain>
    </source>
</reference>
<protein>
    <submittedName>
        <fullName evidence="1">Uncharacterized protein</fullName>
    </submittedName>
</protein>
<name>A0A4P6KFI8_9MICO</name>
<dbReference type="RefSeq" id="WP_130109876.1">
    <property type="nucleotide sequence ID" value="NZ_CP035806.1"/>
</dbReference>
<dbReference type="Proteomes" id="UP000289260">
    <property type="component" value="Chromosome"/>
</dbReference>